<dbReference type="InterPro" id="IPR000089">
    <property type="entry name" value="Biotin_lipoyl"/>
</dbReference>
<comment type="caution">
    <text evidence="2">The sequence shown here is derived from an EMBL/GenBank/DDBJ whole genome shotgun (WGS) entry which is preliminary data.</text>
</comment>
<keyword evidence="2" id="KW-0012">Acyltransferase</keyword>
<dbReference type="Proteomes" id="UP000011731">
    <property type="component" value="Unassembled WGS sequence"/>
</dbReference>
<evidence type="ECO:0000313" key="3">
    <source>
        <dbReference type="Proteomes" id="UP000011731"/>
    </source>
</evidence>
<organism evidence="2 3">
    <name type="scientific">Rhodococcus ruber BKS 20-38</name>
    <dbReference type="NCBI Taxonomy" id="1278076"/>
    <lineage>
        <taxon>Bacteria</taxon>
        <taxon>Bacillati</taxon>
        <taxon>Actinomycetota</taxon>
        <taxon>Actinomycetes</taxon>
        <taxon>Mycobacteriales</taxon>
        <taxon>Nocardiaceae</taxon>
        <taxon>Rhodococcus</taxon>
    </lineage>
</organism>
<keyword evidence="3" id="KW-1185">Reference proteome</keyword>
<keyword evidence="2" id="KW-0808">Transferase</keyword>
<dbReference type="InterPro" id="IPR011053">
    <property type="entry name" value="Single_hybrid_motif"/>
</dbReference>
<dbReference type="CDD" id="cd06849">
    <property type="entry name" value="lipoyl_domain"/>
    <property type="match status" value="1"/>
</dbReference>
<dbReference type="RefSeq" id="WP_003934236.1">
    <property type="nucleotide sequence ID" value="NZ_AOEX01000011.1"/>
</dbReference>
<name>M2Y2G1_9NOCA</name>
<dbReference type="Pfam" id="PF00364">
    <property type="entry name" value="Biotin_lipoyl"/>
    <property type="match status" value="1"/>
</dbReference>
<reference evidence="2 3" key="1">
    <citation type="journal article" date="2013" name="Genome Announc.">
        <title>Draft Genome Sequence of Rhodococcus ruber Strain BKS 20-38.</title>
        <authorList>
            <person name="Bala M."/>
            <person name="Kumar S."/>
            <person name="Raghava G.P."/>
            <person name="Mayilraj S."/>
        </authorList>
    </citation>
    <scope>NUCLEOTIDE SEQUENCE [LARGE SCALE GENOMIC DNA]</scope>
    <source>
        <strain evidence="2 3">BKS 20-38</strain>
    </source>
</reference>
<evidence type="ECO:0000259" key="1">
    <source>
        <dbReference type="PROSITE" id="PS50968"/>
    </source>
</evidence>
<proteinExistence type="predicted"/>
<gene>
    <name evidence="2" type="ORF">G352_00787</name>
</gene>
<feature type="domain" description="Lipoyl-binding" evidence="1">
    <location>
        <begin position="4"/>
        <end position="79"/>
    </location>
</feature>
<protein>
    <submittedName>
        <fullName evidence="2">Dihydrolipoamide acyltransferase</fullName>
    </submittedName>
</protein>
<dbReference type="GO" id="GO:0016746">
    <property type="term" value="F:acyltransferase activity"/>
    <property type="evidence" value="ECO:0007669"/>
    <property type="project" value="UniProtKB-KW"/>
</dbReference>
<dbReference type="EMBL" id="AOEX01000011">
    <property type="protein sequence ID" value="EME67271.1"/>
    <property type="molecule type" value="Genomic_DNA"/>
</dbReference>
<accession>M2Y2G1</accession>
<dbReference type="Gene3D" id="2.40.50.100">
    <property type="match status" value="1"/>
</dbReference>
<dbReference type="PATRIC" id="fig|1278076.4.peg.158"/>
<evidence type="ECO:0000313" key="2">
    <source>
        <dbReference type="EMBL" id="EME67271.1"/>
    </source>
</evidence>
<dbReference type="PROSITE" id="PS50968">
    <property type="entry name" value="BIOTINYL_LIPOYL"/>
    <property type="match status" value="1"/>
</dbReference>
<sequence>MTNIVPIQVPKLTMAAVEGTFLGWLVEDGATVEESQPIYTLATDKVEVEVESPATGVLRHGDAVDDEDYQIGTQLGVIEVA</sequence>
<dbReference type="AlphaFoldDB" id="M2Y2G1"/>
<dbReference type="SUPFAM" id="SSF51230">
    <property type="entry name" value="Single hybrid motif"/>
    <property type="match status" value="1"/>
</dbReference>